<dbReference type="SUPFAM" id="SSF103378">
    <property type="entry name" value="2-methylcitrate dehydratase PrpD"/>
    <property type="match status" value="1"/>
</dbReference>
<evidence type="ECO:0000259" key="2">
    <source>
        <dbReference type="Pfam" id="PF03972"/>
    </source>
</evidence>
<protein>
    <submittedName>
        <fullName evidence="4">Uncharacterized protein</fullName>
    </submittedName>
</protein>
<comment type="caution">
    <text evidence="4">The sequence shown here is derived from an EMBL/GenBank/DDBJ whole genome shotgun (WGS) entry which is preliminary data.</text>
</comment>
<feature type="domain" description="MmgE/PrpD C-terminal" evidence="3">
    <location>
        <begin position="290"/>
        <end position="466"/>
    </location>
</feature>
<comment type="similarity">
    <text evidence="1">Belongs to the PrpD family.</text>
</comment>
<dbReference type="Pfam" id="PF19305">
    <property type="entry name" value="MmgE_PrpD_C"/>
    <property type="match status" value="1"/>
</dbReference>
<dbReference type="Pfam" id="PF03972">
    <property type="entry name" value="MmgE_PrpD_N"/>
    <property type="match status" value="1"/>
</dbReference>
<dbReference type="InterPro" id="IPR036148">
    <property type="entry name" value="MmgE/PrpD_sf"/>
</dbReference>
<dbReference type="GO" id="GO:0016829">
    <property type="term" value="F:lyase activity"/>
    <property type="evidence" value="ECO:0007669"/>
    <property type="project" value="InterPro"/>
</dbReference>
<evidence type="ECO:0000256" key="1">
    <source>
        <dbReference type="ARBA" id="ARBA00006174"/>
    </source>
</evidence>
<evidence type="ECO:0000313" key="5">
    <source>
        <dbReference type="Proteomes" id="UP001166286"/>
    </source>
</evidence>
<gene>
    <name evidence="4" type="ORF">JMJ35_006954</name>
</gene>
<dbReference type="InterPro" id="IPR042183">
    <property type="entry name" value="MmgE/PrpD_sf_1"/>
</dbReference>
<accession>A0AA39V052</accession>
<dbReference type="Proteomes" id="UP001166286">
    <property type="component" value="Unassembled WGS sequence"/>
</dbReference>
<dbReference type="PANTHER" id="PTHR16943:SF8">
    <property type="entry name" value="2-METHYLCITRATE DEHYDRATASE"/>
    <property type="match status" value="1"/>
</dbReference>
<dbReference type="AlphaFoldDB" id="A0AA39V052"/>
<feature type="domain" description="MmgE/PrpD N-terminal" evidence="2">
    <location>
        <begin position="13"/>
        <end position="258"/>
    </location>
</feature>
<dbReference type="EMBL" id="JAFEKC020000015">
    <property type="protein sequence ID" value="KAK0510522.1"/>
    <property type="molecule type" value="Genomic_DNA"/>
</dbReference>
<reference evidence="4" key="1">
    <citation type="submission" date="2023-03" db="EMBL/GenBank/DDBJ databases">
        <title>Complete genome of Cladonia borealis.</title>
        <authorList>
            <person name="Park H."/>
        </authorList>
    </citation>
    <scope>NUCLEOTIDE SEQUENCE</scope>
    <source>
        <strain evidence="4">ANT050790</strain>
    </source>
</reference>
<evidence type="ECO:0000259" key="3">
    <source>
        <dbReference type="Pfam" id="PF19305"/>
    </source>
</evidence>
<organism evidence="4 5">
    <name type="scientific">Cladonia borealis</name>
    <dbReference type="NCBI Taxonomy" id="184061"/>
    <lineage>
        <taxon>Eukaryota</taxon>
        <taxon>Fungi</taxon>
        <taxon>Dikarya</taxon>
        <taxon>Ascomycota</taxon>
        <taxon>Pezizomycotina</taxon>
        <taxon>Lecanoromycetes</taxon>
        <taxon>OSLEUM clade</taxon>
        <taxon>Lecanoromycetidae</taxon>
        <taxon>Lecanorales</taxon>
        <taxon>Lecanorineae</taxon>
        <taxon>Cladoniaceae</taxon>
        <taxon>Cladonia</taxon>
    </lineage>
</organism>
<sequence length="487" mass="52969">MGSSETPAPGVTEQLSQWIHQTTLEHVPDSIQERAKHLILDGIACGLVGARVPWSEEAFNALNQFEPRGEHAIIGYEERFGPVTAALLNGTFIQACELDDYHGVAPLHTNSVVLPALFAAAQACKSQPKDPQIINGANLILAHIIGCETGPRAGLALNGGEMLSKGWHSGPVFGAPAAAAASAKLCGLSAVQIEDAIGIACTQACGLMAAQYEGMVKRMQHAFAARNGLLGTLLAKGGYQGIRKVFERPYGGYLAMFSLGSKHDPPYNPLEIVKDLGSFWHTEIIRIKLHSCVGGCHGMIECLARMQEAHRARFASQDLFKIKDVHVRLSEPIFHHDGWAPEVRPLTATGGQMCAAYIAAVQLVDRQVLLEQFASSQLDRDEVWDVVHKVRCSHSAEFDKPHMACGARITVAFDDGTSIEDFIMQPKGYNPPVSNEEIRAKYRRLTNNIINSERQQKIEAMVMDLENLRDVTDLTNLLSGAVANPLA</sequence>
<dbReference type="InterPro" id="IPR045337">
    <property type="entry name" value="MmgE_PrpD_C"/>
</dbReference>
<evidence type="ECO:0000313" key="4">
    <source>
        <dbReference type="EMBL" id="KAK0510522.1"/>
    </source>
</evidence>
<dbReference type="InterPro" id="IPR045336">
    <property type="entry name" value="MmgE_PrpD_N"/>
</dbReference>
<proteinExistence type="inferred from homology"/>
<keyword evidence="5" id="KW-1185">Reference proteome</keyword>
<dbReference type="Gene3D" id="1.10.4100.10">
    <property type="entry name" value="2-methylcitrate dehydratase PrpD"/>
    <property type="match status" value="1"/>
</dbReference>
<name>A0AA39V052_9LECA</name>
<dbReference type="InterPro" id="IPR005656">
    <property type="entry name" value="MmgE_PrpD"/>
</dbReference>
<dbReference type="PANTHER" id="PTHR16943">
    <property type="entry name" value="2-METHYLCITRATE DEHYDRATASE-RELATED"/>
    <property type="match status" value="1"/>
</dbReference>